<keyword evidence="4" id="KW-1185">Reference proteome</keyword>
<evidence type="ECO:0000313" key="3">
    <source>
        <dbReference type="EMBL" id="RBP97880.1"/>
    </source>
</evidence>
<accession>A0A366K803</accession>
<feature type="region of interest" description="Disordered" evidence="1">
    <location>
        <begin position="83"/>
        <end position="104"/>
    </location>
</feature>
<name>A0A366K803_9BIFI</name>
<comment type="caution">
    <text evidence="3">The sequence shown here is derived from an EMBL/GenBank/DDBJ whole genome shotgun (WGS) entry which is preliminary data.</text>
</comment>
<feature type="compositionally biased region" description="Basic and acidic residues" evidence="1">
    <location>
        <begin position="90"/>
        <end position="104"/>
    </location>
</feature>
<sequence>MKNRNSMFDWLESHPSVGLWVWRVYFATVPVTTLGLYSLAGAGLRGLLRLFGLEVSLLMAWTVSALVLTGATCVFMTFEIRRGSPQGTSTDHDAQGDERIHHHD</sequence>
<evidence type="ECO:0000256" key="1">
    <source>
        <dbReference type="SAM" id="MobiDB-lite"/>
    </source>
</evidence>
<evidence type="ECO:0000256" key="2">
    <source>
        <dbReference type="SAM" id="Phobius"/>
    </source>
</evidence>
<evidence type="ECO:0000313" key="4">
    <source>
        <dbReference type="Proteomes" id="UP000252530"/>
    </source>
</evidence>
<dbReference type="EMBL" id="PDCG01000003">
    <property type="protein sequence ID" value="RBP97880.1"/>
    <property type="molecule type" value="Genomic_DNA"/>
</dbReference>
<gene>
    <name evidence="3" type="ORF">CRD60_04665</name>
</gene>
<reference evidence="3 4" key="1">
    <citation type="submission" date="2017-10" db="EMBL/GenBank/DDBJ databases">
        <title>Bifidobacterium xylocopum sp. nov. and Bifidobacterium aemilianum sp. nov., from the carpenter bee (Xylocopa violacea) digestive tract.</title>
        <authorList>
            <person name="Alberoni D."/>
            <person name="Baffoni L."/>
            <person name="Di Gioia D."/>
            <person name="Gaggia F."/>
            <person name="Biavati B."/>
        </authorList>
    </citation>
    <scope>NUCLEOTIDE SEQUENCE [LARGE SCALE GENOMIC DNA]</scope>
    <source>
        <strain evidence="3 4">XV10</strain>
    </source>
</reference>
<dbReference type="AlphaFoldDB" id="A0A366K803"/>
<keyword evidence="2" id="KW-0472">Membrane</keyword>
<keyword evidence="2" id="KW-0812">Transmembrane</keyword>
<proteinExistence type="predicted"/>
<dbReference type="Proteomes" id="UP000252530">
    <property type="component" value="Unassembled WGS sequence"/>
</dbReference>
<feature type="transmembrane region" description="Helical" evidence="2">
    <location>
        <begin position="59"/>
        <end position="78"/>
    </location>
</feature>
<organism evidence="3 4">
    <name type="scientific">Bifidobacterium aemilianum</name>
    <dbReference type="NCBI Taxonomy" id="2493120"/>
    <lineage>
        <taxon>Bacteria</taxon>
        <taxon>Bacillati</taxon>
        <taxon>Actinomycetota</taxon>
        <taxon>Actinomycetes</taxon>
        <taxon>Bifidobacteriales</taxon>
        <taxon>Bifidobacteriaceae</taxon>
        <taxon>Bifidobacterium</taxon>
    </lineage>
</organism>
<dbReference type="RefSeq" id="WP_113860129.1">
    <property type="nucleotide sequence ID" value="NZ_PDCG01000003.1"/>
</dbReference>
<protein>
    <submittedName>
        <fullName evidence="3">Uncharacterized protein</fullName>
    </submittedName>
</protein>
<feature type="transmembrane region" description="Helical" evidence="2">
    <location>
        <begin position="20"/>
        <end position="39"/>
    </location>
</feature>
<keyword evidence="2" id="KW-1133">Transmembrane helix</keyword>